<protein>
    <submittedName>
        <fullName evidence="4">tRNA nuclease CdiA</fullName>
        <ecNumber evidence="4">3.1.-.-</ecNumber>
    </submittedName>
</protein>
<dbReference type="SMART" id="SM00912">
    <property type="entry name" value="Haemagg_act"/>
    <property type="match status" value="1"/>
</dbReference>
<dbReference type="EMBL" id="PQSP01000002">
    <property type="protein sequence ID" value="RUS67271.1"/>
    <property type="molecule type" value="Genomic_DNA"/>
</dbReference>
<dbReference type="Pfam" id="PF05594">
    <property type="entry name" value="Fil_haemagg"/>
    <property type="match status" value="5"/>
</dbReference>
<feature type="chain" id="PRO_5019240757" evidence="2">
    <location>
        <begin position="39"/>
        <end position="2682"/>
    </location>
</feature>
<feature type="region of interest" description="Disordered" evidence="1">
    <location>
        <begin position="1303"/>
        <end position="1342"/>
    </location>
</feature>
<name>A0A433SEU4_9BURK</name>
<dbReference type="InterPro" id="IPR032721">
    <property type="entry name" value="Toxin-deaminase"/>
</dbReference>
<proteinExistence type="predicted"/>
<accession>A0A433SEU4</accession>
<evidence type="ECO:0000256" key="1">
    <source>
        <dbReference type="SAM" id="MobiDB-lite"/>
    </source>
</evidence>
<dbReference type="InterPro" id="IPR011050">
    <property type="entry name" value="Pectin_lyase_fold/virulence"/>
</dbReference>
<dbReference type="RefSeq" id="WP_126979179.1">
    <property type="nucleotide sequence ID" value="NZ_PQSP01000002.1"/>
</dbReference>
<dbReference type="EC" id="3.1.-.-" evidence="4"/>
<keyword evidence="2" id="KW-0732">Signal</keyword>
<dbReference type="InterPro" id="IPR008619">
    <property type="entry name" value="Filamentous_hemagglutn_rpt"/>
</dbReference>
<feature type="region of interest" description="Disordered" evidence="1">
    <location>
        <begin position="2501"/>
        <end position="2525"/>
    </location>
</feature>
<organism evidence="4 5">
    <name type="scientific">Saezia sanguinis</name>
    <dbReference type="NCBI Taxonomy" id="1965230"/>
    <lineage>
        <taxon>Bacteria</taxon>
        <taxon>Pseudomonadati</taxon>
        <taxon>Pseudomonadota</taxon>
        <taxon>Betaproteobacteria</taxon>
        <taxon>Burkholderiales</taxon>
        <taxon>Saeziaceae</taxon>
        <taxon>Saezia</taxon>
    </lineage>
</organism>
<reference evidence="4 5" key="1">
    <citation type="submission" date="2018-01" db="EMBL/GenBank/DDBJ databases">
        <title>Saezia sanguinis gen. nov., sp. nov., in the order Burkholderiales isolated from human blood.</title>
        <authorList>
            <person name="Medina-Pascual M.J."/>
            <person name="Valdezate S."/>
            <person name="Monzon S."/>
            <person name="Cuesta I."/>
            <person name="Carrasco G."/>
            <person name="Villalon P."/>
            <person name="Saez-Nieto J.A."/>
        </authorList>
    </citation>
    <scope>NUCLEOTIDE SEQUENCE [LARGE SCALE GENOMIC DNA]</scope>
    <source>
        <strain evidence="4 5">CNM695-12</strain>
    </source>
</reference>
<dbReference type="InterPro" id="IPR010069">
    <property type="entry name" value="CdiA_FHA1_rpt"/>
</dbReference>
<dbReference type="GO" id="GO:0016787">
    <property type="term" value="F:hydrolase activity"/>
    <property type="evidence" value="ECO:0007669"/>
    <property type="project" value="UniProtKB-KW"/>
</dbReference>
<dbReference type="InterPro" id="IPR008638">
    <property type="entry name" value="FhaB/CdiA-like_TPS"/>
</dbReference>
<evidence type="ECO:0000313" key="5">
    <source>
        <dbReference type="Proteomes" id="UP000286947"/>
    </source>
</evidence>
<feature type="compositionally biased region" description="Polar residues" evidence="1">
    <location>
        <begin position="1746"/>
        <end position="1769"/>
    </location>
</feature>
<dbReference type="SUPFAM" id="SSF51126">
    <property type="entry name" value="Pectin lyase-like"/>
    <property type="match status" value="1"/>
</dbReference>
<dbReference type="Pfam" id="PF13332">
    <property type="entry name" value="Fil_haemagg_2"/>
    <property type="match status" value="2"/>
</dbReference>
<feature type="domain" description="Filamentous haemagglutinin FhaB/tRNA nuclease CdiA-like TPS" evidence="3">
    <location>
        <begin position="57"/>
        <end position="177"/>
    </location>
</feature>
<evidence type="ECO:0000313" key="4">
    <source>
        <dbReference type="EMBL" id="RUS67271.1"/>
    </source>
</evidence>
<keyword evidence="5" id="KW-1185">Reference proteome</keyword>
<dbReference type="Proteomes" id="UP000286947">
    <property type="component" value="Unassembled WGS sequence"/>
</dbReference>
<dbReference type="NCBIfam" id="TIGR01901">
    <property type="entry name" value="adhes_NPXG"/>
    <property type="match status" value="1"/>
</dbReference>
<dbReference type="Gene3D" id="2.160.20.10">
    <property type="entry name" value="Single-stranded right-handed beta-helix, Pectin lyase-like"/>
    <property type="match status" value="1"/>
</dbReference>
<gene>
    <name evidence="4" type="primary">cdiA_2</name>
    <name evidence="4" type="ORF">CUZ56_01214</name>
</gene>
<dbReference type="InterPro" id="IPR012334">
    <property type="entry name" value="Pectin_lyas_fold"/>
</dbReference>
<dbReference type="Pfam" id="PF14424">
    <property type="entry name" value="Toxin-deaminase"/>
    <property type="match status" value="1"/>
</dbReference>
<dbReference type="OrthoDB" id="5666689at2"/>
<feature type="compositionally biased region" description="Low complexity" evidence="1">
    <location>
        <begin position="2508"/>
        <end position="2525"/>
    </location>
</feature>
<comment type="caution">
    <text evidence="4">The sequence shown here is derived from an EMBL/GenBank/DDBJ whole genome shotgun (WGS) entry which is preliminary data.</text>
</comment>
<dbReference type="Pfam" id="PF05860">
    <property type="entry name" value="TPS"/>
    <property type="match status" value="1"/>
</dbReference>
<feature type="region of interest" description="Disordered" evidence="1">
    <location>
        <begin position="1746"/>
        <end position="1778"/>
    </location>
</feature>
<keyword evidence="4" id="KW-0378">Hydrolase</keyword>
<evidence type="ECO:0000259" key="3">
    <source>
        <dbReference type="SMART" id="SM00912"/>
    </source>
</evidence>
<feature type="compositionally biased region" description="Low complexity" evidence="1">
    <location>
        <begin position="1319"/>
        <end position="1338"/>
    </location>
</feature>
<sequence precursor="true">MKHQNPYCQHPSAVLSRQLTCLALSVAVAFTPLSAAFAQVVPDPNAGQYRPGQTSAGNGVPVVNITAPSSSGVSRNQYHQFNVQQQGLILNNSVINTQTQLGGWIQGNPNLPYGAARVILNEVTSGNPSLLRGYIEVGGQRAEVIIANPAGISVDGAGFINAAGVTLTTGTPVFNNSGNLESYRVGGGRVSIGGAGLDTSTADYTRIIARAVEINSGLWANDLSIAAGTGTFAPDGTPIQLTELTVEDASGKPLYAIDVAQLGGMYAGKIRLIGTEAGVGVRNSGHIGASAGQVTVTADGMLVNSGTINSSHSVAGSSGIQVAAASGISNTGSLYTQGQLVLNSNGQLDNQGTLAALGNVSLNAQNIHNTADGLIAAGMATDGSFDTQGQLNATAQQLLSNQGQILSGANTTLQANTLTNTSATIHAGKDLNITADTIHNQQADLLASGNLHIQGLNPNTSVNSQLNNQNGLISAAGQAQISTGSIDNSAGVIISGGNLAITTGDLNGAGQILTEANADITVQGDYTAEAGNQIIADGNLLLNVDGTLTNAGDILAGNTASITAHSIDNLSGGEISAGTNQITATGTNAGTFTNRGLIDGILTYITADALTNLGSGRIYGNHIGIQAGTLTNRDENNQSAVIAARERMDIGAATLTNLNNAVIFSAGDMSIGGSLDENHIAQGRANLVYNDGAVIEALDDMQIAAASIENRNTVFQSEERAQSSQDKFIHIIGQYLFDNEDIVYFSEGAYGDYSFQIVGKGSDILSTIALIGESSHYFLMLPSSKYPMADYPYLYQRGGLPFAALDDDGNPANYEPETTQLWQTFGIPIPSAKPGQPATICNGSTTCNNAQQQAYDQYLSDYTAWQDSNRSLYQQLNDKIFDFNADFLTRKISMENLREYTETRYSTEVTASNPGQISAAGSMLLDGNLVNDKSRITAGSIIATTGNVQTIDATGVNYVERIGSEISTIRTASGRSWTPPVAVNERDAASQYSLIVATPQPNTTVQGSGTQIGNTPVVQLPNGDLIQAASPNTRIPASSLYQINPGSSKNYLIETDPRFASYGTWLTSDYMLAALGLDPAATQKRLGDGFYEQQLIREQIGQLTGYRYLAGYLSDEAQYQALMNAGVQFAQEYNLTVGVTLTAEQMAQLTGDIVWLVSTEVTLPDGSTETVLVPQLYTRGGTSMITAGGSLISANNVYITSAEGNPITLNNNATIAGREGLFVDVAYLQNRIGQLHGGDVVLRSATDIDNIGGTISGDNSITLAAARDINIASTVVDGYDINGQRNGIGNIGSVYLSGRQVLASEQPPEQQPAAYSAQSRSVSSDTTTDTTTSEPSGSNQGQILLSAGRDINLRAGYIGNDATVSTTTEDGSQTTVGGSTNLVAGRNIDLSTVTTEHQQTLNFDARNSRAQASRAEVGSQIQGTGDINLIADGNLHLRASGVQSDSGTMNAAADTIHIEAGEAQQSWDASYYAKFNGTLGSSSYDNRYNITEGNLIGSTLSAEQINLQSRGDTTIQASSVVATHDINLSSEQGNINIVSGTSTRHTEADETTKRSGIFTSGASLTVGNQKTATTDTVDNSYAVASTVGSLQGDVNILAQQGSYNQVGSDLLALQGDINVVAQDINILEARETSQRYQTYEYQQSGLTLGVSSPIISAGQYTQQMSDAADRTSDSRMQALAAGAAALNIANNASDIMDNAQGIGDALSSGDIGSAGLQLSVSIGSTKAQSQTLQQSDSAKGSTLNAGGNINLIATGNPNPSTGKPDTTQGSEEKPTYSGGNILIQGSDITAGQNIVLAANDQINIRAAANTATESSSNKSNSGALGVTIGSNIGITASASQGSGNSHTADNSWTYSHVSADDTLTLISGGDTNIIGAQVAGNTVRADIGGDLNIQTLQDTSLHHSQQSSGGGSLTIGTGLTGIGGTVSSGKSHVDGNYASAQEYAGIMAGDGGFDITVAGNTDLKGAIIASTQAAVDDNKNQLTTGSLTISQLANNSNYDAKGSSIGIGYNTSNADTNLADKPGMQSAVGALSGNSVGYASDSGSDSSITIAGISTGSITITNEEEQQRRTGQTAEEAIAAINDSVRTGQSVNGIDKNWDAQQLMDDMQAGAEITAAFGQQASQGVGNFATAKVRQALSMMAQADLLEATDPQAATELRTQAQEMYGNWKEGGAYRVLAHTIVGGLSGDWSGAAGAGSSALIAGQLDDLTADLPPGVKEAVGAGVSAGLGYLTGGEQGATTAFNTDANNRQLHVDEIAWIKRHAQEFANQQGISEEEATSILARQALMQIDWVWYEKFGGKDAYNTQAAAFLSGAGTLSEGDATQQMFTATGDQYTRPYLFAEDVHNSGNLSFYEQYVIRDSDKSTSQVMLENEWRGLTGLPQGLWDKWSAYQGEREGVAWLLSGPTFLFDTLYMDAIGKPFANAVENPQVIAERIQAGAEGVKAIGGELTPGPSLLSQIYGDNTVLLSGNLAVADAALPVAGIVGVGKAGQLVGKELLSNTGSKTVRPSASSESTPSSSNANASTATPLYLSNSTAPEVQARLNGLAAEARQGLPPNKGNVAVAEINIPELADQPFITKAFSGYQTDKDGFVGKPSGNVDTWALQPQKSSPEFIGGPGAYFRDVDTEFKILENLAQKLGPNTNATGTVNLISEKVVCPSCTTVIMQFRERYPNIQLNIFTRD</sequence>
<feature type="signal peptide" evidence="2">
    <location>
        <begin position="1"/>
        <end position="38"/>
    </location>
</feature>
<dbReference type="InterPro" id="IPR025157">
    <property type="entry name" value="Hemagglutinin_rpt"/>
</dbReference>
<dbReference type="NCBIfam" id="TIGR01731">
    <property type="entry name" value="fil_hemag_20aa"/>
    <property type="match status" value="5"/>
</dbReference>
<evidence type="ECO:0000256" key="2">
    <source>
        <dbReference type="SAM" id="SignalP"/>
    </source>
</evidence>